<dbReference type="Pfam" id="PF00534">
    <property type="entry name" value="Glycos_transf_1"/>
    <property type="match status" value="1"/>
</dbReference>
<protein>
    <submittedName>
        <fullName evidence="3">Glycosyltransferase WbuB</fullName>
    </submittedName>
</protein>
<sequence length="392" mass="43873">MKLLILSFYYQPDLSAGSFRTTALVKALLERLPADAHIELITTLPNRYSSFSSEAPELEEHARLTIRRIALPAHKSGMVDQAKAFLTYAKHVRSITRNQRYDLIYATSSRLMTAALGAFIARSHKTPLYLDIRDIFVDTIKDILPKKMIWLIKPMLSLLERITITSAKKINLVSAGFLPYFKERYPDQKYSLFTNGIDDEFLEVQTEQNNSGQNAILNVVYAGNIGEGQGLHNIIPQLAKQFTGRLNFQIIGDGGRLPILKEAIASAGCTNVELLSPVKRDALIHVYQSADVLFLHLNDYDAFRKVLPSKVFEYAAMGKPIWAGIAGYSASFVFEHIENAAVFPPCDVTAAVKSFESLNISTAPRAGFIERFARVNIMRDMSKDIISLIEAH</sequence>
<evidence type="ECO:0000313" key="3">
    <source>
        <dbReference type="EMBL" id="QAY87422.1"/>
    </source>
</evidence>
<dbReference type="PANTHER" id="PTHR45947:SF3">
    <property type="entry name" value="SULFOQUINOVOSYL TRANSFERASE SQD2"/>
    <property type="match status" value="1"/>
</dbReference>
<dbReference type="InterPro" id="IPR028098">
    <property type="entry name" value="Glyco_trans_4-like_N"/>
</dbReference>
<name>A0A4P6GCJ4_9PSED</name>
<dbReference type="InterPro" id="IPR001296">
    <property type="entry name" value="Glyco_trans_1"/>
</dbReference>
<keyword evidence="3" id="KW-0808">Transferase</keyword>
<dbReference type="Pfam" id="PF13579">
    <property type="entry name" value="Glyco_trans_4_4"/>
    <property type="match status" value="1"/>
</dbReference>
<accession>A0A4P6GCJ4</accession>
<gene>
    <name evidence="3" type="ORF">CUN61_27295</name>
</gene>
<dbReference type="PANTHER" id="PTHR45947">
    <property type="entry name" value="SULFOQUINOVOSYL TRANSFERASE SQD2"/>
    <property type="match status" value="1"/>
</dbReference>
<dbReference type="EMBL" id="CP024767">
    <property type="protein sequence ID" value="QAY87422.1"/>
    <property type="molecule type" value="Genomic_DNA"/>
</dbReference>
<keyword evidence="4" id="KW-1185">Reference proteome</keyword>
<dbReference type="RefSeq" id="WP_208669348.1">
    <property type="nucleotide sequence ID" value="NZ_CP024767.1"/>
</dbReference>
<dbReference type="Proteomes" id="UP000291121">
    <property type="component" value="Chromosome"/>
</dbReference>
<proteinExistence type="predicted"/>
<evidence type="ECO:0000259" key="1">
    <source>
        <dbReference type="Pfam" id="PF00534"/>
    </source>
</evidence>
<feature type="domain" description="Glycosyl transferase family 1" evidence="1">
    <location>
        <begin position="219"/>
        <end position="358"/>
    </location>
</feature>
<evidence type="ECO:0000313" key="4">
    <source>
        <dbReference type="Proteomes" id="UP000291121"/>
    </source>
</evidence>
<evidence type="ECO:0000259" key="2">
    <source>
        <dbReference type="Pfam" id="PF13579"/>
    </source>
</evidence>
<dbReference type="CDD" id="cd03794">
    <property type="entry name" value="GT4_WbuB-like"/>
    <property type="match status" value="1"/>
</dbReference>
<dbReference type="GO" id="GO:0016757">
    <property type="term" value="F:glycosyltransferase activity"/>
    <property type="evidence" value="ECO:0007669"/>
    <property type="project" value="InterPro"/>
</dbReference>
<dbReference type="SUPFAM" id="SSF53756">
    <property type="entry name" value="UDP-Glycosyltransferase/glycogen phosphorylase"/>
    <property type="match status" value="1"/>
</dbReference>
<reference evidence="3 4" key="1">
    <citation type="submission" date="2017-11" db="EMBL/GenBank/DDBJ databases">
        <title>Genome sequence of Pseudomonas arsenicoxydans ACM1.</title>
        <authorList>
            <person name="Nascimento F.X."/>
        </authorList>
    </citation>
    <scope>NUCLEOTIDE SEQUENCE [LARGE SCALE GENOMIC DNA]</scope>
    <source>
        <strain evidence="3 4">ACM1</strain>
    </source>
</reference>
<dbReference type="Gene3D" id="3.40.50.2000">
    <property type="entry name" value="Glycogen Phosphorylase B"/>
    <property type="match status" value="2"/>
</dbReference>
<dbReference type="AlphaFoldDB" id="A0A4P6GCJ4"/>
<dbReference type="InterPro" id="IPR050194">
    <property type="entry name" value="Glycosyltransferase_grp1"/>
</dbReference>
<organism evidence="3 4">
    <name type="scientific">Pseudomonas arsenicoxydans</name>
    <dbReference type="NCBI Taxonomy" id="702115"/>
    <lineage>
        <taxon>Bacteria</taxon>
        <taxon>Pseudomonadati</taxon>
        <taxon>Pseudomonadota</taxon>
        <taxon>Gammaproteobacteria</taxon>
        <taxon>Pseudomonadales</taxon>
        <taxon>Pseudomonadaceae</taxon>
        <taxon>Pseudomonas</taxon>
    </lineage>
</organism>
<feature type="domain" description="Glycosyltransferase subfamily 4-like N-terminal" evidence="2">
    <location>
        <begin position="27"/>
        <end position="185"/>
    </location>
</feature>